<dbReference type="RefSeq" id="WP_116651969.1">
    <property type="nucleotide sequence ID" value="NZ_QUZK01000052.1"/>
</dbReference>
<feature type="domain" description="Aminotransferase class I/classII large" evidence="6">
    <location>
        <begin position="55"/>
        <end position="374"/>
    </location>
</feature>
<evidence type="ECO:0000256" key="4">
    <source>
        <dbReference type="ARBA" id="ARBA00022679"/>
    </source>
</evidence>
<dbReference type="CDD" id="cd00609">
    <property type="entry name" value="AAT_like"/>
    <property type="match status" value="1"/>
</dbReference>
<keyword evidence="3 7" id="KW-0032">Aminotransferase</keyword>
<dbReference type="GO" id="GO:0030170">
    <property type="term" value="F:pyridoxal phosphate binding"/>
    <property type="evidence" value="ECO:0007669"/>
    <property type="project" value="InterPro"/>
</dbReference>
<evidence type="ECO:0000259" key="6">
    <source>
        <dbReference type="Pfam" id="PF00155"/>
    </source>
</evidence>
<dbReference type="GO" id="GO:0006520">
    <property type="term" value="P:amino acid metabolic process"/>
    <property type="evidence" value="ECO:0007669"/>
    <property type="project" value="InterPro"/>
</dbReference>
<evidence type="ECO:0000256" key="5">
    <source>
        <dbReference type="ARBA" id="ARBA00022898"/>
    </source>
</evidence>
<protein>
    <submittedName>
        <fullName evidence="7">Pyridoxal phosphate-dependent aminotransferase</fullName>
    </submittedName>
</protein>
<comment type="caution">
    <text evidence="7">The sequence shown here is derived from an EMBL/GenBank/DDBJ whole genome shotgun (WGS) entry which is preliminary data.</text>
</comment>
<dbReference type="OrthoDB" id="9803354at2"/>
<dbReference type="InterPro" id="IPR015421">
    <property type="entry name" value="PyrdxlP-dep_Trfase_major"/>
</dbReference>
<keyword evidence="8" id="KW-1185">Reference proteome</keyword>
<evidence type="ECO:0000256" key="2">
    <source>
        <dbReference type="ARBA" id="ARBA00007441"/>
    </source>
</evidence>
<dbReference type="InterPro" id="IPR015424">
    <property type="entry name" value="PyrdxlP-dep_Trfase"/>
</dbReference>
<dbReference type="Proteomes" id="UP000260351">
    <property type="component" value="Unassembled WGS sequence"/>
</dbReference>
<organism evidence="7 8">
    <name type="scientific">Wenzhouxiangella sediminis</name>
    <dbReference type="NCBI Taxonomy" id="1792836"/>
    <lineage>
        <taxon>Bacteria</taxon>
        <taxon>Pseudomonadati</taxon>
        <taxon>Pseudomonadota</taxon>
        <taxon>Gammaproteobacteria</taxon>
        <taxon>Chromatiales</taxon>
        <taxon>Wenzhouxiangellaceae</taxon>
        <taxon>Wenzhouxiangella</taxon>
    </lineage>
</organism>
<evidence type="ECO:0000313" key="7">
    <source>
        <dbReference type="EMBL" id="RFF29163.1"/>
    </source>
</evidence>
<dbReference type="PANTHER" id="PTHR46383">
    <property type="entry name" value="ASPARTATE AMINOTRANSFERASE"/>
    <property type="match status" value="1"/>
</dbReference>
<sequence length="382" mass="41392">MPRFPRIAESAQGVKGSVYSGLKKKPASGKPPVPLHIGDTWMEPAEGCRMQDLTVEDHPGMHRYSPVPGYPQLRDRIAEVHGERTGIETERGQVVVTGGATAGLAAVVGALVSPGEEVLLVAPYWPLIAGSVRAFGATPVDVPMMTEVETAEAAVERLEQYRTDKTVAVYWNTPHNPTGRLLPRDWLEAMSQWARKNDLWIFSDDVYEDYVYEGEHAYTRTVSPDNTISVHSFSKAYGMAGNRCGYLAGPNEAIDAVKRIMTNINYSACSASQLAALNALNGAADEWVANAREKYAQLGREAAEALGLPGPKGSTFLFPDVSHALDERGLDGFLGDLAEAGVLVAPGPSFGPYNQHVRMCFTAAPPDEIRRGVDILASKIQR</sequence>
<evidence type="ECO:0000313" key="8">
    <source>
        <dbReference type="Proteomes" id="UP000260351"/>
    </source>
</evidence>
<dbReference type="InterPro" id="IPR050596">
    <property type="entry name" value="AspAT/PAT-like"/>
</dbReference>
<evidence type="ECO:0000256" key="1">
    <source>
        <dbReference type="ARBA" id="ARBA00001933"/>
    </source>
</evidence>
<dbReference type="InterPro" id="IPR004839">
    <property type="entry name" value="Aminotransferase_I/II_large"/>
</dbReference>
<reference evidence="7 8" key="1">
    <citation type="submission" date="2018-08" db="EMBL/GenBank/DDBJ databases">
        <title>Wenzhouxiangella salilacus sp. nov., a novel bacterium isolated from a saline lake in Xinjiang Province, China.</title>
        <authorList>
            <person name="Han S."/>
        </authorList>
    </citation>
    <scope>NUCLEOTIDE SEQUENCE [LARGE SCALE GENOMIC DNA]</scope>
    <source>
        <strain evidence="7 8">XDB06</strain>
    </source>
</reference>
<name>A0A3E1K554_9GAMM</name>
<dbReference type="GO" id="GO:0008483">
    <property type="term" value="F:transaminase activity"/>
    <property type="evidence" value="ECO:0007669"/>
    <property type="project" value="UniProtKB-KW"/>
</dbReference>
<proteinExistence type="inferred from homology"/>
<comment type="cofactor">
    <cofactor evidence="1">
        <name>pyridoxal 5'-phosphate</name>
        <dbReference type="ChEBI" id="CHEBI:597326"/>
    </cofactor>
</comment>
<comment type="similarity">
    <text evidence="2">Belongs to the class-I pyridoxal-phosphate-dependent aminotransferase family.</text>
</comment>
<evidence type="ECO:0000256" key="3">
    <source>
        <dbReference type="ARBA" id="ARBA00022576"/>
    </source>
</evidence>
<keyword evidence="5" id="KW-0663">Pyridoxal phosphate</keyword>
<dbReference type="Gene3D" id="3.40.640.10">
    <property type="entry name" value="Type I PLP-dependent aspartate aminotransferase-like (Major domain)"/>
    <property type="match status" value="1"/>
</dbReference>
<accession>A0A3E1K554</accession>
<dbReference type="EMBL" id="QUZK01000052">
    <property type="protein sequence ID" value="RFF29163.1"/>
    <property type="molecule type" value="Genomic_DNA"/>
</dbReference>
<dbReference type="AlphaFoldDB" id="A0A3E1K554"/>
<keyword evidence="4 7" id="KW-0808">Transferase</keyword>
<dbReference type="Pfam" id="PF00155">
    <property type="entry name" value="Aminotran_1_2"/>
    <property type="match status" value="1"/>
</dbReference>
<gene>
    <name evidence="7" type="ORF">DZC52_15035</name>
</gene>
<dbReference type="PANTHER" id="PTHR46383:SF1">
    <property type="entry name" value="ASPARTATE AMINOTRANSFERASE"/>
    <property type="match status" value="1"/>
</dbReference>
<dbReference type="SUPFAM" id="SSF53383">
    <property type="entry name" value="PLP-dependent transferases"/>
    <property type="match status" value="1"/>
</dbReference>